<dbReference type="PANTHER" id="PTHR42953">
    <property type="entry name" value="HIGH-AFFINITY ZINC UPTAKE SYSTEM PROTEIN ZNUA-RELATED"/>
    <property type="match status" value="1"/>
</dbReference>
<dbReference type="PANTHER" id="PTHR42953:SF1">
    <property type="entry name" value="METAL-BINDING PROTEIN HI_0362-RELATED"/>
    <property type="match status" value="1"/>
</dbReference>
<protein>
    <submittedName>
        <fullName evidence="7">Anchored repeat ABC transporter substrate-binding protein</fullName>
    </submittedName>
</protein>
<accession>A0ABU1JCD4</accession>
<comment type="caution">
    <text evidence="7">The sequence shown here is derived from an EMBL/GenBank/DDBJ whole genome shotgun (WGS) entry which is preliminary data.</text>
</comment>
<dbReference type="InterPro" id="IPR050492">
    <property type="entry name" value="Bact_metal-bind_prot9"/>
</dbReference>
<evidence type="ECO:0000256" key="3">
    <source>
        <dbReference type="ARBA" id="ARBA00022723"/>
    </source>
</evidence>
<feature type="chain" id="PRO_5046471090" evidence="6">
    <location>
        <begin position="31"/>
        <end position="522"/>
    </location>
</feature>
<evidence type="ECO:0000313" key="8">
    <source>
        <dbReference type="Proteomes" id="UP001185069"/>
    </source>
</evidence>
<dbReference type="Gene3D" id="3.40.50.1980">
    <property type="entry name" value="Nitrogenase molybdenum iron protein domain"/>
    <property type="match status" value="2"/>
</dbReference>
<evidence type="ECO:0000256" key="5">
    <source>
        <dbReference type="RuleBase" id="RU003512"/>
    </source>
</evidence>
<dbReference type="RefSeq" id="WP_309798425.1">
    <property type="nucleotide sequence ID" value="NZ_BAAAHY010000005.1"/>
</dbReference>
<evidence type="ECO:0000256" key="1">
    <source>
        <dbReference type="ARBA" id="ARBA00004196"/>
    </source>
</evidence>
<keyword evidence="3" id="KW-0479">Metal-binding</keyword>
<proteinExistence type="inferred from homology"/>
<sequence length="522" mass="56166">MPRSFPASPAPGRAIGAALAVLLLLSGCSATSTFDAGDHRLKVVASTGIIADLAKNVAGNRAEVLPLVPEGADPHSYEPTLRDVRNIAYADVAFTNHLLLEEHNLIKSLDANLRPGTPNISLAEASEKYGAHIMPLLENLTLDTIWLGLRVRGAGTGLGADRNSDVLLSAVSVDGPGALLAYGTETFGKTELYFDSTDGVSPEKDRTTLPPDAHTHLSWAFTAPGIYRLTVQADLKTAAGTQRIGEQTFSFAVGVNPAEAGPGKKVLGSGHADVTADLDRKELYLYADPEGSGDYTQSEFDAGNTVIEVPNKALHEVPAGPGYRFLGSSGAQVYQLPQAVLGKHVHGEIDPHLWQDVRNAKAYLGVIKDALIAADPAGREDYTRNAQDYSVQLDELDRYVEAKIDSIPEANRQLITTHDAFGYFADRYRLKVAGFVTPNPATEPSVQERQKLTQTIQNLQVPAVFLEPNLRTRSATLTQLAAELGINVCSIYGDSFDQQVSTYLQMMRANADSLANCLNPRH</sequence>
<dbReference type="PRINTS" id="PR00690">
    <property type="entry name" value="ADHESNFAMILY"/>
</dbReference>
<dbReference type="InterPro" id="IPR006128">
    <property type="entry name" value="Lipoprotein_PsaA-like"/>
</dbReference>
<name>A0ABU1JCD4_9MICC</name>
<dbReference type="InterPro" id="IPR022434">
    <property type="entry name" value="ABC_LPXTG_lipo_actinobac"/>
</dbReference>
<comment type="subcellular location">
    <subcellularLocation>
        <location evidence="1">Cell envelope</location>
    </subcellularLocation>
</comment>
<organism evidence="7 8">
    <name type="scientific">Arthrobacter russicus</name>
    <dbReference type="NCBI Taxonomy" id="172040"/>
    <lineage>
        <taxon>Bacteria</taxon>
        <taxon>Bacillati</taxon>
        <taxon>Actinomycetota</taxon>
        <taxon>Actinomycetes</taxon>
        <taxon>Micrococcales</taxon>
        <taxon>Micrococcaceae</taxon>
        <taxon>Arthrobacter</taxon>
    </lineage>
</organism>
<evidence type="ECO:0000313" key="7">
    <source>
        <dbReference type="EMBL" id="MDR6269815.1"/>
    </source>
</evidence>
<reference evidence="7 8" key="1">
    <citation type="submission" date="2023-07" db="EMBL/GenBank/DDBJ databases">
        <title>Sequencing the genomes of 1000 actinobacteria strains.</title>
        <authorList>
            <person name="Klenk H.-P."/>
        </authorList>
    </citation>
    <scope>NUCLEOTIDE SEQUENCE [LARGE SCALE GENOMIC DNA]</scope>
    <source>
        <strain evidence="7 8">DSM 14555</strain>
    </source>
</reference>
<evidence type="ECO:0000256" key="2">
    <source>
        <dbReference type="ARBA" id="ARBA00022448"/>
    </source>
</evidence>
<feature type="signal peptide" evidence="6">
    <location>
        <begin position="1"/>
        <end position="30"/>
    </location>
</feature>
<keyword evidence="4 6" id="KW-0732">Signal</keyword>
<dbReference type="NCBIfam" id="TIGR03772">
    <property type="entry name" value="anch_rpt_subst"/>
    <property type="match status" value="1"/>
</dbReference>
<dbReference type="NCBIfam" id="TIGR03769">
    <property type="entry name" value="P_ac_wall_RPT"/>
    <property type="match status" value="1"/>
</dbReference>
<dbReference type="PRINTS" id="PR00691">
    <property type="entry name" value="ADHESINB"/>
</dbReference>
<dbReference type="Pfam" id="PF01297">
    <property type="entry name" value="ZnuA"/>
    <property type="match status" value="2"/>
</dbReference>
<evidence type="ECO:0000256" key="6">
    <source>
        <dbReference type="SAM" id="SignalP"/>
    </source>
</evidence>
<dbReference type="NCBIfam" id="NF038134">
    <property type="entry name" value="choice_anch_M"/>
    <property type="match status" value="1"/>
</dbReference>
<keyword evidence="8" id="KW-1185">Reference proteome</keyword>
<dbReference type="EMBL" id="JAVDQF010000001">
    <property type="protein sequence ID" value="MDR6269815.1"/>
    <property type="molecule type" value="Genomic_DNA"/>
</dbReference>
<comment type="similarity">
    <text evidence="5">Belongs to the bacterial solute-binding protein 9 family.</text>
</comment>
<dbReference type="InterPro" id="IPR022435">
    <property type="entry name" value="Surface-anchored_actinobac"/>
</dbReference>
<dbReference type="Proteomes" id="UP001185069">
    <property type="component" value="Unassembled WGS sequence"/>
</dbReference>
<dbReference type="SUPFAM" id="SSF53807">
    <property type="entry name" value="Helical backbone' metal receptor"/>
    <property type="match status" value="1"/>
</dbReference>
<evidence type="ECO:0000256" key="4">
    <source>
        <dbReference type="ARBA" id="ARBA00022729"/>
    </source>
</evidence>
<dbReference type="InterPro" id="IPR006127">
    <property type="entry name" value="ZnuA-like"/>
</dbReference>
<gene>
    <name evidence="7" type="ORF">JOE69_002053</name>
</gene>
<dbReference type="InterPro" id="IPR006129">
    <property type="entry name" value="AdhesinB"/>
</dbReference>
<keyword evidence="2 5" id="KW-0813">Transport</keyword>
<dbReference type="PROSITE" id="PS51257">
    <property type="entry name" value="PROKAR_LIPOPROTEIN"/>
    <property type="match status" value="1"/>
</dbReference>